<proteinExistence type="predicted"/>
<organism evidence="1 2">
    <name type="scientific">Bifidobacterium pseudocatenulatum</name>
    <dbReference type="NCBI Taxonomy" id="28026"/>
    <lineage>
        <taxon>Bacteria</taxon>
        <taxon>Bacillati</taxon>
        <taxon>Actinomycetota</taxon>
        <taxon>Actinomycetes</taxon>
        <taxon>Bifidobacteriales</taxon>
        <taxon>Bifidobacteriaceae</taxon>
        <taxon>Bifidobacterium</taxon>
    </lineage>
</organism>
<evidence type="ECO:0000313" key="1">
    <source>
        <dbReference type="EMBL" id="RGP01730.1"/>
    </source>
</evidence>
<comment type="caution">
    <text evidence="1">The sequence shown here is derived from an EMBL/GenBank/DDBJ whole genome shotgun (WGS) entry which is preliminary data.</text>
</comment>
<name>A0A3E5HJ46_BIFPS</name>
<accession>A0A3E5HJ46</accession>
<sequence>METPAELLVARYIVGLVLFCNTLQKRAFASGIVPRDRNIMWPFIFGQSKKAHQFMIDGL</sequence>
<dbReference type="Proteomes" id="UP000261031">
    <property type="component" value="Unassembled WGS sequence"/>
</dbReference>
<reference evidence="1 2" key="1">
    <citation type="submission" date="2018-08" db="EMBL/GenBank/DDBJ databases">
        <title>A genome reference for cultivated species of the human gut microbiota.</title>
        <authorList>
            <person name="Zou Y."/>
            <person name="Xue W."/>
            <person name="Luo G."/>
        </authorList>
    </citation>
    <scope>NUCLEOTIDE SEQUENCE [LARGE SCALE GENOMIC DNA]</scope>
    <source>
        <strain evidence="1 2">OF05-12</strain>
    </source>
</reference>
<protein>
    <submittedName>
        <fullName evidence="1">Uncharacterized protein</fullName>
    </submittedName>
</protein>
<gene>
    <name evidence="1" type="ORF">DXA79_08625</name>
</gene>
<evidence type="ECO:0000313" key="2">
    <source>
        <dbReference type="Proteomes" id="UP000261031"/>
    </source>
</evidence>
<dbReference type="EMBL" id="QSWD01000006">
    <property type="protein sequence ID" value="RGP01730.1"/>
    <property type="molecule type" value="Genomic_DNA"/>
</dbReference>
<dbReference type="AlphaFoldDB" id="A0A3E5HJ46"/>